<evidence type="ECO:0000259" key="1">
    <source>
        <dbReference type="Pfam" id="PF00535"/>
    </source>
</evidence>
<dbReference type="Gene3D" id="3.90.550.10">
    <property type="entry name" value="Spore Coat Polysaccharide Biosynthesis Protein SpsA, Chain A"/>
    <property type="match status" value="1"/>
</dbReference>
<dbReference type="AlphaFoldDB" id="X1MXM7"/>
<protein>
    <recommendedName>
        <fullName evidence="1">Glycosyltransferase 2-like domain-containing protein</fullName>
    </recommendedName>
</protein>
<dbReference type="SUPFAM" id="SSF53448">
    <property type="entry name" value="Nucleotide-diphospho-sugar transferases"/>
    <property type="match status" value="1"/>
</dbReference>
<gene>
    <name evidence="2" type="ORF">S06H3_43988</name>
</gene>
<accession>X1MXM7</accession>
<feature type="domain" description="Glycosyltransferase 2-like" evidence="1">
    <location>
        <begin position="2"/>
        <end position="45"/>
    </location>
</feature>
<organism evidence="2">
    <name type="scientific">marine sediment metagenome</name>
    <dbReference type="NCBI Taxonomy" id="412755"/>
    <lineage>
        <taxon>unclassified sequences</taxon>
        <taxon>metagenomes</taxon>
        <taxon>ecological metagenomes</taxon>
    </lineage>
</organism>
<dbReference type="InterPro" id="IPR001173">
    <property type="entry name" value="Glyco_trans_2-like"/>
</dbReference>
<comment type="caution">
    <text evidence="2">The sequence shown here is derived from an EMBL/GenBank/DDBJ whole genome shotgun (WGS) entry which is preliminary data.</text>
</comment>
<evidence type="ECO:0000313" key="2">
    <source>
        <dbReference type="EMBL" id="GAI36013.1"/>
    </source>
</evidence>
<feature type="non-terminal residue" evidence="2">
    <location>
        <position position="1"/>
    </location>
</feature>
<proteinExistence type="predicted"/>
<sequence>SHKNIEIIIFDNNSTNNVLDSIKKEYRYIKVILSERNLGLGEALNL</sequence>
<name>X1MXM7_9ZZZZ</name>
<reference evidence="2" key="1">
    <citation type="journal article" date="2014" name="Front. Microbiol.">
        <title>High frequency of phylogenetically diverse reductive dehalogenase-homologous genes in deep subseafloor sedimentary metagenomes.</title>
        <authorList>
            <person name="Kawai M."/>
            <person name="Futagami T."/>
            <person name="Toyoda A."/>
            <person name="Takaki Y."/>
            <person name="Nishi S."/>
            <person name="Hori S."/>
            <person name="Arai W."/>
            <person name="Tsubouchi T."/>
            <person name="Morono Y."/>
            <person name="Uchiyama I."/>
            <person name="Ito T."/>
            <person name="Fujiyama A."/>
            <person name="Inagaki F."/>
            <person name="Takami H."/>
        </authorList>
    </citation>
    <scope>NUCLEOTIDE SEQUENCE</scope>
    <source>
        <strain evidence="2">Expedition CK06-06</strain>
    </source>
</reference>
<dbReference type="EMBL" id="BARV01027327">
    <property type="protein sequence ID" value="GAI36013.1"/>
    <property type="molecule type" value="Genomic_DNA"/>
</dbReference>
<dbReference type="InterPro" id="IPR029044">
    <property type="entry name" value="Nucleotide-diphossugar_trans"/>
</dbReference>
<dbReference type="Pfam" id="PF00535">
    <property type="entry name" value="Glycos_transf_2"/>
    <property type="match status" value="1"/>
</dbReference>